<name>A0A6L5X351_9FIRM</name>
<proteinExistence type="predicted"/>
<keyword evidence="2" id="KW-1185">Reference proteome</keyword>
<dbReference type="Pfam" id="PF05133">
    <property type="entry name" value="SPP1_portal"/>
    <property type="match status" value="1"/>
</dbReference>
<comment type="caution">
    <text evidence="1">The sequence shown here is derived from an EMBL/GenBank/DDBJ whole genome shotgun (WGS) entry which is preliminary data.</text>
</comment>
<dbReference type="AlphaFoldDB" id="A0A6L5X351"/>
<evidence type="ECO:0000313" key="1">
    <source>
        <dbReference type="EMBL" id="MSS13793.1"/>
    </source>
</evidence>
<dbReference type="RefSeq" id="WP_154522273.1">
    <property type="nucleotide sequence ID" value="NZ_VULZ01000001.1"/>
</dbReference>
<dbReference type="InterPro" id="IPR021145">
    <property type="entry name" value="Portal_protein_SPP1_Gp6-like"/>
</dbReference>
<dbReference type="Proteomes" id="UP000481852">
    <property type="component" value="Unassembled WGS sequence"/>
</dbReference>
<gene>
    <name evidence="1" type="ORF">FYJ35_01840</name>
</gene>
<protein>
    <submittedName>
        <fullName evidence="1">Phage portal protein</fullName>
    </submittedName>
</protein>
<reference evidence="1 2" key="1">
    <citation type="submission" date="2019-08" db="EMBL/GenBank/DDBJ databases">
        <title>In-depth cultivation of the pig gut microbiome towards novel bacterial diversity and tailored functional studies.</title>
        <authorList>
            <person name="Wylensek D."/>
            <person name="Hitch T.C.A."/>
            <person name="Clavel T."/>
        </authorList>
    </citation>
    <scope>NUCLEOTIDE SEQUENCE [LARGE SCALE GENOMIC DNA]</scope>
    <source>
        <strain evidence="1 2">Oil+RF-744-WCA-WT-11</strain>
    </source>
</reference>
<sequence length="474" mass="54524">MTIFDYFRMKGIETADASFYRKIAEWKSWYNGNVPRHSSYYVYTGHGTKVRRRRRSLGMAKKACEDIADLLLNERVHFVIADQRTSEYVLRVLDNNNFWVLGNDYQERMAYSGTIAFVPYLYDAVSDSKGRIVSGRVGIDYVSAENIFPVTWTNDRITECIFAFPKTVNRKKYIQLQHHRLGADGNYVIDNSVVLCMSGGGTWKELSQDEWKQLRPFKNLAAHINTGSPDRQFTVQRLNITNNADTDESNPMGVAIYSGAIDILRSLDIKYDSYSNEFELGRKRIFVAPEMLKNTDDSPAFDPEDTVFYKLPDDYADKNEGMIKEIDMALRVDQHSKAINDDLNYFSLKCGFGSQHYRFDSGQVRTATEVISENSDMYRRLTKHEVILESALTELVRIIIRLGNACGENLDESTEIDIHFDDSIIEDKDAERNCDRQDVAIGAMPLWEYRMKWYDEDEATAKSMVDVGAEDVIE</sequence>
<accession>A0A6L5X351</accession>
<evidence type="ECO:0000313" key="2">
    <source>
        <dbReference type="Proteomes" id="UP000481852"/>
    </source>
</evidence>
<organism evidence="1 2">
    <name type="scientific">Porcincola intestinalis</name>
    <dbReference type="NCBI Taxonomy" id="2606632"/>
    <lineage>
        <taxon>Bacteria</taxon>
        <taxon>Bacillati</taxon>
        <taxon>Bacillota</taxon>
        <taxon>Clostridia</taxon>
        <taxon>Lachnospirales</taxon>
        <taxon>Lachnospiraceae</taxon>
        <taxon>Porcincola</taxon>
    </lineage>
</organism>
<dbReference type="EMBL" id="VULZ01000001">
    <property type="protein sequence ID" value="MSS13793.1"/>
    <property type="molecule type" value="Genomic_DNA"/>
</dbReference>